<sequence length="693" mass="79196">MAAVTSVTLQVVTPFSERKPILLTRVSEVKEQLNATINDKIDQFKESVYFSRQLRQAKLLYSQLLEQLDQKQYLSEKDSANLNFLDVTVNILSGLNEDDLNPIIRSLIHHAQNEIEFSALNLEGIFFYANYISVKSSFKLDKLKDYCIQKLEESVQTVTVPLRLALRFTGTPKEISKQEEKVFKATVKQMRAHFCFAQVEQNTIDHINQEEFRLIKDLVFKRGLPCSMIGFMANIFAQKCVDCYEEETGKFNETKQKLPLREINTITGKCSLYSTTVFCAKYEEEEIVNLSKSRLKLELTAQIHFDIADCFAMDSFGTKQQPKVIMSIGAGFNISTLSSLCYFVGSEAGSMPLCLSHLSKVDLMLLPSNTLLPIVEQAMEMTVDVKELREFANNHLLKKPRTAECKNQQLLEIDLLFLTKYNSLINETLESAREAVEYITQVGDPQTRAFWHSRTLTNRSMFLESLYSIDSSGEDSDCEGSVPLPDLVEFAISIFSNKPDELCLYLELLGRFACRNTTKIRDAILQKISSYELAPLFEIAAKLYCSEREKQFNIDSDTASRYKGAMGSLEESPYSYSAESIIALLQLINGLEVTDYRFNGMTSSFIQKVLKTIVEKEKISLQQIIEMLCCFENEKAFAPYKLNIVEELLKIFDTFQEKTTDIEINATDSQVIKEIRLRLRLEQKILPNTFTLH</sequence>
<dbReference type="Proteomes" id="UP000273022">
    <property type="component" value="Unassembled WGS sequence"/>
</dbReference>
<reference evidence="1 2" key="1">
    <citation type="submission" date="2018-09" db="EMBL/GenBank/DDBJ databases">
        <title>Phylogeny of the Shewanellaceae, and recommendation for two new genera, Pseudoshewanella and Parashewanella.</title>
        <authorList>
            <person name="Wang G."/>
        </authorList>
    </citation>
    <scope>NUCLEOTIDE SEQUENCE [LARGE SCALE GENOMIC DNA]</scope>
    <source>
        <strain evidence="1 2">KCTC 22492</strain>
    </source>
</reference>
<comment type="caution">
    <text evidence="1">The sequence shown here is derived from an EMBL/GenBank/DDBJ whole genome shotgun (WGS) entry which is preliminary data.</text>
</comment>
<keyword evidence="2" id="KW-1185">Reference proteome</keyword>
<evidence type="ECO:0000313" key="2">
    <source>
        <dbReference type="Proteomes" id="UP000273022"/>
    </source>
</evidence>
<proteinExistence type="predicted"/>
<gene>
    <name evidence="1" type="ORF">D5R81_15415</name>
</gene>
<name>A0A3A6TJN1_9GAMM</name>
<accession>A0A3A6TJN1</accession>
<dbReference type="RefSeq" id="WP_121854519.1">
    <property type="nucleotide sequence ID" value="NZ_CP037952.1"/>
</dbReference>
<organism evidence="1 2">
    <name type="scientific">Parashewanella spongiae</name>
    <dbReference type="NCBI Taxonomy" id="342950"/>
    <lineage>
        <taxon>Bacteria</taxon>
        <taxon>Pseudomonadati</taxon>
        <taxon>Pseudomonadota</taxon>
        <taxon>Gammaproteobacteria</taxon>
        <taxon>Alteromonadales</taxon>
        <taxon>Shewanellaceae</taxon>
        <taxon>Parashewanella</taxon>
    </lineage>
</organism>
<evidence type="ECO:0000313" key="1">
    <source>
        <dbReference type="EMBL" id="RJY07632.1"/>
    </source>
</evidence>
<dbReference type="EMBL" id="QYYH01000114">
    <property type="protein sequence ID" value="RJY07632.1"/>
    <property type="molecule type" value="Genomic_DNA"/>
</dbReference>
<protein>
    <submittedName>
        <fullName evidence="1">Uncharacterized protein</fullName>
    </submittedName>
</protein>
<dbReference type="AlphaFoldDB" id="A0A3A6TJN1"/>